<dbReference type="Proteomes" id="UP000054321">
    <property type="component" value="Unassembled WGS sequence"/>
</dbReference>
<dbReference type="FunCoup" id="A0A0C3E0Z6">
    <property type="interactions" value="109"/>
</dbReference>
<reference evidence="2 3" key="1">
    <citation type="submission" date="2014-04" db="EMBL/GenBank/DDBJ databases">
        <authorList>
            <consortium name="DOE Joint Genome Institute"/>
            <person name="Kuo A."/>
            <person name="Martino E."/>
            <person name="Perotto S."/>
            <person name="Kohler A."/>
            <person name="Nagy L.G."/>
            <person name="Floudas D."/>
            <person name="Copeland A."/>
            <person name="Barry K.W."/>
            <person name="Cichocki N."/>
            <person name="Veneault-Fourrey C."/>
            <person name="LaButti K."/>
            <person name="Lindquist E.A."/>
            <person name="Lipzen A."/>
            <person name="Lundell T."/>
            <person name="Morin E."/>
            <person name="Murat C."/>
            <person name="Sun H."/>
            <person name="Tunlid A."/>
            <person name="Henrissat B."/>
            <person name="Grigoriev I.V."/>
            <person name="Hibbett D.S."/>
            <person name="Martin F."/>
            <person name="Nordberg H.P."/>
            <person name="Cantor M.N."/>
            <person name="Hua S.X."/>
        </authorList>
    </citation>
    <scope>NUCLEOTIDE SEQUENCE [LARGE SCALE GENOMIC DNA]</scope>
    <source>
        <strain evidence="2 3">Zn</strain>
    </source>
</reference>
<accession>A0A0C3E0Z6</accession>
<evidence type="ECO:0000313" key="3">
    <source>
        <dbReference type="Proteomes" id="UP000054321"/>
    </source>
</evidence>
<dbReference type="AlphaFoldDB" id="A0A0C3E0Z6"/>
<organism evidence="2 3">
    <name type="scientific">Oidiodendron maius (strain Zn)</name>
    <dbReference type="NCBI Taxonomy" id="913774"/>
    <lineage>
        <taxon>Eukaryota</taxon>
        <taxon>Fungi</taxon>
        <taxon>Dikarya</taxon>
        <taxon>Ascomycota</taxon>
        <taxon>Pezizomycotina</taxon>
        <taxon>Leotiomycetes</taxon>
        <taxon>Leotiomycetes incertae sedis</taxon>
        <taxon>Myxotrichaceae</taxon>
        <taxon>Oidiodendron</taxon>
    </lineage>
</organism>
<reference evidence="3" key="2">
    <citation type="submission" date="2015-01" db="EMBL/GenBank/DDBJ databases">
        <title>Evolutionary Origins and Diversification of the Mycorrhizal Mutualists.</title>
        <authorList>
            <consortium name="DOE Joint Genome Institute"/>
            <consortium name="Mycorrhizal Genomics Consortium"/>
            <person name="Kohler A."/>
            <person name="Kuo A."/>
            <person name="Nagy L.G."/>
            <person name="Floudas D."/>
            <person name="Copeland A."/>
            <person name="Barry K.W."/>
            <person name="Cichocki N."/>
            <person name="Veneault-Fourrey C."/>
            <person name="LaButti K."/>
            <person name="Lindquist E.A."/>
            <person name="Lipzen A."/>
            <person name="Lundell T."/>
            <person name="Morin E."/>
            <person name="Murat C."/>
            <person name="Riley R."/>
            <person name="Ohm R."/>
            <person name="Sun H."/>
            <person name="Tunlid A."/>
            <person name="Henrissat B."/>
            <person name="Grigoriev I.V."/>
            <person name="Hibbett D.S."/>
            <person name="Martin F."/>
        </authorList>
    </citation>
    <scope>NUCLEOTIDE SEQUENCE [LARGE SCALE GENOMIC DNA]</scope>
    <source>
        <strain evidence="3">Zn</strain>
    </source>
</reference>
<feature type="coiled-coil region" evidence="1">
    <location>
        <begin position="251"/>
        <end position="281"/>
    </location>
</feature>
<dbReference type="PANTHER" id="PTHR28158">
    <property type="entry name" value="37S RIBOSOMAL PROTEIN S35, MITOCHONDRIAL"/>
    <property type="match status" value="1"/>
</dbReference>
<evidence type="ECO:0000313" key="2">
    <source>
        <dbReference type="EMBL" id="KIN07988.1"/>
    </source>
</evidence>
<dbReference type="HOGENOM" id="CLU_049223_1_0_1"/>
<evidence type="ECO:0008006" key="4">
    <source>
        <dbReference type="Google" id="ProtNLM"/>
    </source>
</evidence>
<keyword evidence="1" id="KW-0175">Coiled coil</keyword>
<dbReference type="Pfam" id="PF12298">
    <property type="entry name" value="Bot1p"/>
    <property type="match status" value="1"/>
</dbReference>
<name>A0A0C3E0Z6_OIDMZ</name>
<dbReference type="GO" id="GO:0032543">
    <property type="term" value="P:mitochondrial translation"/>
    <property type="evidence" value="ECO:0007669"/>
    <property type="project" value="TreeGrafter"/>
</dbReference>
<dbReference type="EMBL" id="KN832870">
    <property type="protein sequence ID" value="KIN07988.1"/>
    <property type="molecule type" value="Genomic_DNA"/>
</dbReference>
<dbReference type="InParanoid" id="A0A0C3E0Z6"/>
<evidence type="ECO:0000256" key="1">
    <source>
        <dbReference type="SAM" id="Coils"/>
    </source>
</evidence>
<dbReference type="InterPro" id="IPR021036">
    <property type="entry name" value="Ribosomal_mS45"/>
</dbReference>
<dbReference type="OrthoDB" id="10052321at2759"/>
<dbReference type="GO" id="GO:0005763">
    <property type="term" value="C:mitochondrial small ribosomal subunit"/>
    <property type="evidence" value="ECO:0007669"/>
    <property type="project" value="TreeGrafter"/>
</dbReference>
<proteinExistence type="predicted"/>
<keyword evidence="3" id="KW-1185">Reference proteome</keyword>
<protein>
    <recommendedName>
        <fullName evidence="4">Eukaryotic mitochondrial regulator protein-domain-containing protein</fullName>
    </recommendedName>
</protein>
<dbReference type="GO" id="GO:0003735">
    <property type="term" value="F:structural constituent of ribosome"/>
    <property type="evidence" value="ECO:0007669"/>
    <property type="project" value="TreeGrafter"/>
</dbReference>
<gene>
    <name evidence="2" type="ORF">OIDMADRAFT_187040</name>
</gene>
<dbReference type="PANTHER" id="PTHR28158:SF1">
    <property type="entry name" value="SMALL RIBOSOMAL SUBUNIT PROTEIN MS45"/>
    <property type="match status" value="1"/>
</dbReference>
<sequence length="334" mass="38281">MASLIRCHPVASVVRSWKQLHKGTQSRCFSSSAHQEQRITRAREQFFRWLNSRGQVYREPAPGTTNYLTAPNKGKIGSNTAVGEEREVAGESVTPFILNPTFISQPILSEEMREDIWKRIMQDGQSVREVSATLGVDMRRVGAVVRLKEIEKEWLRMGKPLARPYANAVMSMLPKGKDQHDGHFEPINDISLHAATSPQIFYPTSESRHFTRSDAARVFDENLLPADNRIPHPQMIHMRKDIEAGYSPEEVKARQQAREKVEETRREARRQKKMQKEAEAVKMVDTQRWRFRFTDVNVDDAGKTGRGEKGVGWRYGAPLMDRKKGMVKIPTKVE</sequence>
<dbReference type="STRING" id="913774.A0A0C3E0Z6"/>